<evidence type="ECO:0000313" key="2">
    <source>
        <dbReference type="Proteomes" id="UP001642483"/>
    </source>
</evidence>
<protein>
    <submittedName>
        <fullName evidence="1">Uncharacterized protein</fullName>
    </submittedName>
</protein>
<name>A0ABP0F490_CLALP</name>
<keyword evidence="2" id="KW-1185">Reference proteome</keyword>
<comment type="caution">
    <text evidence="1">The sequence shown here is derived from an EMBL/GenBank/DDBJ whole genome shotgun (WGS) entry which is preliminary data.</text>
</comment>
<dbReference type="EMBL" id="CAWYQH010000002">
    <property type="protein sequence ID" value="CAK8673072.1"/>
    <property type="molecule type" value="Genomic_DNA"/>
</dbReference>
<proteinExistence type="predicted"/>
<reference evidence="1 2" key="1">
    <citation type="submission" date="2024-02" db="EMBL/GenBank/DDBJ databases">
        <authorList>
            <person name="Daric V."/>
            <person name="Darras S."/>
        </authorList>
    </citation>
    <scope>NUCLEOTIDE SEQUENCE [LARGE SCALE GENOMIC DNA]</scope>
</reference>
<evidence type="ECO:0000313" key="1">
    <source>
        <dbReference type="EMBL" id="CAK8673072.1"/>
    </source>
</evidence>
<sequence length="347" mass="39870">MANEEQPINSQLNGTVDEHHNISLGMQAEHYSLSEMTSITPDVTISEASVDITSSKSKDCGKVKFNQVFYLRDPKEEFVEFMKANNYEGAYDVMHKQQLSGLVGSEANLLKDYHQILFLTGRSEQAAEIRQTMIRLMRENMEVDADEIKDFADQLQQLNKFLDAILFYFVAAAFYKFSSNPGRAVNKIALCVGEQKKSIRAMLKAGLSVHSLAEHQLIPMIREMKDMILTTDRATEQQRCLYATWCAHRIELCQALVKDYISQSQTVLEAIHSMRQCFGENFKEYRVVGHLFNNIGTTYECRSRLEDAARYYQFAIDAYEHATDYLSPEGKMDDIKKCEINLRRVEK</sequence>
<organism evidence="1 2">
    <name type="scientific">Clavelina lepadiformis</name>
    <name type="common">Light-bulb sea squirt</name>
    <name type="synonym">Ascidia lepadiformis</name>
    <dbReference type="NCBI Taxonomy" id="159417"/>
    <lineage>
        <taxon>Eukaryota</taxon>
        <taxon>Metazoa</taxon>
        <taxon>Chordata</taxon>
        <taxon>Tunicata</taxon>
        <taxon>Ascidiacea</taxon>
        <taxon>Aplousobranchia</taxon>
        <taxon>Clavelinidae</taxon>
        <taxon>Clavelina</taxon>
    </lineage>
</organism>
<accession>A0ABP0F490</accession>
<dbReference type="Proteomes" id="UP001642483">
    <property type="component" value="Unassembled WGS sequence"/>
</dbReference>
<gene>
    <name evidence="1" type="ORF">CVLEPA_LOCUS2858</name>
</gene>